<evidence type="ECO:0000256" key="4">
    <source>
        <dbReference type="ARBA" id="ARBA00023136"/>
    </source>
</evidence>
<dbReference type="GO" id="GO:0016020">
    <property type="term" value="C:membrane"/>
    <property type="evidence" value="ECO:0007669"/>
    <property type="project" value="UniProtKB-SubCell"/>
</dbReference>
<feature type="compositionally biased region" description="Low complexity" evidence="5">
    <location>
        <begin position="57"/>
        <end position="71"/>
    </location>
</feature>
<evidence type="ECO:0000256" key="5">
    <source>
        <dbReference type="SAM" id="MobiDB-lite"/>
    </source>
</evidence>
<comment type="subcellular location">
    <subcellularLocation>
        <location evidence="1">Membrane</location>
        <topology evidence="1">Multi-pass membrane protein</topology>
    </subcellularLocation>
</comment>
<accession>A0A284REG6</accession>
<feature type="compositionally biased region" description="Basic and acidic residues" evidence="5">
    <location>
        <begin position="25"/>
        <end position="39"/>
    </location>
</feature>
<dbReference type="AlphaFoldDB" id="A0A284REG6"/>
<evidence type="ECO:0000256" key="6">
    <source>
        <dbReference type="SAM" id="Phobius"/>
    </source>
</evidence>
<evidence type="ECO:0000256" key="1">
    <source>
        <dbReference type="ARBA" id="ARBA00004141"/>
    </source>
</evidence>
<evidence type="ECO:0000313" key="7">
    <source>
        <dbReference type="EMBL" id="SJL07160.1"/>
    </source>
</evidence>
<feature type="transmembrane region" description="Helical" evidence="6">
    <location>
        <begin position="282"/>
        <end position="305"/>
    </location>
</feature>
<feature type="region of interest" description="Disordered" evidence="5">
    <location>
        <begin position="1"/>
        <end position="128"/>
    </location>
</feature>
<dbReference type="OMA" id="THKWPRP"/>
<keyword evidence="4 6" id="KW-0472">Membrane</keyword>
<feature type="transmembrane region" description="Helical" evidence="6">
    <location>
        <begin position="241"/>
        <end position="262"/>
    </location>
</feature>
<name>A0A284REG6_ARMOS</name>
<gene>
    <name evidence="7" type="ORF">ARMOST_10503</name>
</gene>
<evidence type="ECO:0000256" key="3">
    <source>
        <dbReference type="ARBA" id="ARBA00022989"/>
    </source>
</evidence>
<feature type="transmembrane region" description="Helical" evidence="6">
    <location>
        <begin position="407"/>
        <end position="428"/>
    </location>
</feature>
<organism evidence="7 8">
    <name type="scientific">Armillaria ostoyae</name>
    <name type="common">Armillaria root rot fungus</name>
    <dbReference type="NCBI Taxonomy" id="47428"/>
    <lineage>
        <taxon>Eukaryota</taxon>
        <taxon>Fungi</taxon>
        <taxon>Dikarya</taxon>
        <taxon>Basidiomycota</taxon>
        <taxon>Agaricomycotina</taxon>
        <taxon>Agaricomycetes</taxon>
        <taxon>Agaricomycetidae</taxon>
        <taxon>Agaricales</taxon>
        <taxon>Marasmiineae</taxon>
        <taxon>Physalacriaceae</taxon>
        <taxon>Armillaria</taxon>
    </lineage>
</organism>
<protein>
    <recommendedName>
        <fullName evidence="9">Tetraspanin Tsp2 family</fullName>
    </recommendedName>
</protein>
<feature type="compositionally biased region" description="Polar residues" evidence="5">
    <location>
        <begin position="89"/>
        <end position="98"/>
    </location>
</feature>
<evidence type="ECO:0008006" key="9">
    <source>
        <dbReference type="Google" id="ProtNLM"/>
    </source>
</evidence>
<dbReference type="InterPro" id="IPR018499">
    <property type="entry name" value="Tetraspanin/Peripherin"/>
</dbReference>
<feature type="compositionally biased region" description="Basic and acidic residues" evidence="5">
    <location>
        <begin position="104"/>
        <end position="117"/>
    </location>
</feature>
<evidence type="ECO:0000313" key="8">
    <source>
        <dbReference type="Proteomes" id="UP000219338"/>
    </source>
</evidence>
<dbReference type="EMBL" id="FUEG01000008">
    <property type="protein sequence ID" value="SJL07160.1"/>
    <property type="molecule type" value="Genomic_DNA"/>
</dbReference>
<dbReference type="STRING" id="47428.A0A284REG6"/>
<proteinExistence type="predicted"/>
<dbReference type="OrthoDB" id="2156690at2759"/>
<keyword evidence="2 6" id="KW-0812">Transmembrane</keyword>
<dbReference type="Proteomes" id="UP000219338">
    <property type="component" value="Unassembled WGS sequence"/>
</dbReference>
<dbReference type="Pfam" id="PF00335">
    <property type="entry name" value="Tetraspanin"/>
    <property type="match status" value="1"/>
</dbReference>
<evidence type="ECO:0000256" key="2">
    <source>
        <dbReference type="ARBA" id="ARBA00022692"/>
    </source>
</evidence>
<feature type="transmembrane region" description="Helical" evidence="6">
    <location>
        <begin position="312"/>
        <end position="334"/>
    </location>
</feature>
<keyword evidence="8" id="KW-1185">Reference proteome</keyword>
<sequence length="485" mass="54024">MTRKPSFLPATTASNGMRRRSGAYPEREARNCDANDDRTMLAVRRRAVSPPLPPLPTNTTPQSSQTSCSSPMDTVPLTPRLEDCGVRRVSTTWSSQTRVARLPSPDHADDKHSKDPRYISPSRSSSFRSTLSRGLSFISFRPPSFIPFSRHSDPETNTLFSARSHTTTSSIDSGRETLVSGIGTTEKLTHKWPRPQSLRTKPETQRHGATGAKLTHEAVSALLEGQGLGMDKARQWPCFKWFLLLSEITVFVYGAVAMIYVLSIWFRTSDLVDVMYVADYDILVLITLAASILLLTAMVGLTGTLLNSRPILATYTLLLWPALIAMLAVGYTGYKRSTLSLDRKLNFSWSQYYTPLGRLLIQNSLRCCGFYSPLHEAAPSHRCYARTALPGCKGKLYRFEHKNLGTIWSATFALVFLHLINMAVALLCSNHVTKTFGKGITPRQYRLTALDVQADAQKLSQVVRPELSRAASSGTFREDRKSRLL</sequence>
<keyword evidence="3 6" id="KW-1133">Transmembrane helix</keyword>
<reference evidence="8" key="1">
    <citation type="journal article" date="2017" name="Nat. Ecol. Evol.">
        <title>Genome expansion and lineage-specific genetic innovations in the forest pathogenic fungi Armillaria.</title>
        <authorList>
            <person name="Sipos G."/>
            <person name="Prasanna A.N."/>
            <person name="Walter M.C."/>
            <person name="O'Connor E."/>
            <person name="Balint B."/>
            <person name="Krizsan K."/>
            <person name="Kiss B."/>
            <person name="Hess J."/>
            <person name="Varga T."/>
            <person name="Slot J."/>
            <person name="Riley R."/>
            <person name="Boka B."/>
            <person name="Rigling D."/>
            <person name="Barry K."/>
            <person name="Lee J."/>
            <person name="Mihaltcheva S."/>
            <person name="LaButti K."/>
            <person name="Lipzen A."/>
            <person name="Waldron R."/>
            <person name="Moloney N.M."/>
            <person name="Sperisen C."/>
            <person name="Kredics L."/>
            <person name="Vagvoelgyi C."/>
            <person name="Patrignani A."/>
            <person name="Fitzpatrick D."/>
            <person name="Nagy I."/>
            <person name="Doyle S."/>
            <person name="Anderson J.B."/>
            <person name="Grigoriev I.V."/>
            <person name="Gueldener U."/>
            <person name="Muensterkoetter M."/>
            <person name="Nagy L.G."/>
        </authorList>
    </citation>
    <scope>NUCLEOTIDE SEQUENCE [LARGE SCALE GENOMIC DNA]</scope>
    <source>
        <strain evidence="8">C18/9</strain>
    </source>
</reference>